<proteinExistence type="predicted"/>
<gene>
    <name evidence="1" type="ORF">KY290_028876</name>
</gene>
<dbReference type="Pfam" id="PF05056">
    <property type="entry name" value="DUF674"/>
    <property type="match status" value="1"/>
</dbReference>
<keyword evidence="2" id="KW-1185">Reference proteome</keyword>
<dbReference type="EMBL" id="JAIVGD010000019">
    <property type="protein sequence ID" value="KAH0749644.1"/>
    <property type="molecule type" value="Genomic_DNA"/>
</dbReference>
<name>A0ABQ7UJG6_SOLTU</name>
<accession>A0ABQ7UJG6</accession>
<dbReference type="Proteomes" id="UP000826656">
    <property type="component" value="Unassembled WGS sequence"/>
</dbReference>
<evidence type="ECO:0000313" key="2">
    <source>
        <dbReference type="Proteomes" id="UP000826656"/>
    </source>
</evidence>
<reference evidence="1 2" key="1">
    <citation type="journal article" date="2021" name="bioRxiv">
        <title>Chromosome-scale and haplotype-resolved genome assembly of a tetraploid potato cultivar.</title>
        <authorList>
            <person name="Sun H."/>
            <person name="Jiao W.-B."/>
            <person name="Krause K."/>
            <person name="Campoy J.A."/>
            <person name="Goel M."/>
            <person name="Folz-Donahue K."/>
            <person name="Kukat C."/>
            <person name="Huettel B."/>
            <person name="Schneeberger K."/>
        </authorList>
    </citation>
    <scope>NUCLEOTIDE SEQUENCE [LARGE SCALE GENOMIC DNA]</scope>
    <source>
        <strain evidence="1">SolTubOtavaFocal</strain>
        <tissue evidence="1">Leaves</tissue>
    </source>
</reference>
<evidence type="ECO:0000313" key="1">
    <source>
        <dbReference type="EMBL" id="KAH0749644.1"/>
    </source>
</evidence>
<dbReference type="PANTHER" id="PTHR33103:SF108">
    <property type="entry name" value="DUF674 DOMAIN-CONTAINING PROTEIN"/>
    <property type="match status" value="1"/>
</dbReference>
<dbReference type="PANTHER" id="PTHR33103">
    <property type="entry name" value="OS01G0153900 PROTEIN"/>
    <property type="match status" value="1"/>
</dbReference>
<organism evidence="1 2">
    <name type="scientific">Solanum tuberosum</name>
    <name type="common">Potato</name>
    <dbReference type="NCBI Taxonomy" id="4113"/>
    <lineage>
        <taxon>Eukaryota</taxon>
        <taxon>Viridiplantae</taxon>
        <taxon>Streptophyta</taxon>
        <taxon>Embryophyta</taxon>
        <taxon>Tracheophyta</taxon>
        <taxon>Spermatophyta</taxon>
        <taxon>Magnoliopsida</taxon>
        <taxon>eudicotyledons</taxon>
        <taxon>Gunneridae</taxon>
        <taxon>Pentapetalae</taxon>
        <taxon>asterids</taxon>
        <taxon>lamiids</taxon>
        <taxon>Solanales</taxon>
        <taxon>Solanaceae</taxon>
        <taxon>Solanoideae</taxon>
        <taxon>Solaneae</taxon>
        <taxon>Solanum</taxon>
    </lineage>
</organism>
<dbReference type="InterPro" id="IPR007750">
    <property type="entry name" value="DUF674"/>
</dbReference>
<comment type="caution">
    <text evidence="1">The sequence shown here is derived from an EMBL/GenBank/DDBJ whole genome shotgun (WGS) entry which is preliminary data.</text>
</comment>
<sequence>MTMCAQEEGRLLMETGESAFMTTQGKKINQANKRKKGHIRQDCVKFQQWFVKKDCIKGKQTNNSKKGAKMNDYTRYMYLYMLHNKSEASVNGGVAATGGFVKDVMKYLVMDDLVVKPVSFVSSITGLNKYFNVKDVSALHEEVVHFGKEEALKLLKLSFESKAVLTSVYMSSVIMNRVKVENI</sequence>
<protein>
    <submittedName>
        <fullName evidence="1">Uncharacterized protein</fullName>
    </submittedName>
</protein>